<dbReference type="PANTHER" id="PTHR12835:SF5">
    <property type="entry name" value="BIOTIN--PROTEIN LIGASE"/>
    <property type="match status" value="1"/>
</dbReference>
<protein>
    <submittedName>
        <fullName evidence="3">Biotin--[acetyl-CoA-carboxylase] ligase</fullName>
    </submittedName>
</protein>
<reference evidence="3 4" key="1">
    <citation type="submission" date="2016-11" db="EMBL/GenBank/DDBJ databases">
        <title>Draft Genome Sequences of Nine Cyanobacterial Strains from Diverse Habitats.</title>
        <authorList>
            <person name="Zhu T."/>
            <person name="Hou S."/>
            <person name="Lu X."/>
            <person name="Hess W.R."/>
        </authorList>
    </citation>
    <scope>NUCLEOTIDE SEQUENCE [LARGE SCALE GENOMIC DNA]</scope>
    <source>
        <strain evidence="3 4">IAM M-71</strain>
    </source>
</reference>
<accession>A0A1U7IS78</accession>
<dbReference type="Proteomes" id="UP000185860">
    <property type="component" value="Unassembled WGS sequence"/>
</dbReference>
<sequence>MLTYTRISKILNLKLIVEFDRQKFTKALDIVKQNYCHQEPTINNQIFTLHLFDTLPSTNQKLWQLIEQGAPPGTIVIAKEQQAGKGQWGRQWYSPPGGLYLSMSLTPNLPAKQGAQLTMSTAWGIAQALRQIGIPVYLKWPNDLVISKYKLGGILTETRVQQERITKAVIGVGINWVNPVPETGINLQNFLEKHPGLITSLEMLAALTLTGIISGYNFWQKEGVTALLPSYEKLLNNINSPIEINGQPAVIVGVSENGDLRVRINSAEETTPSEIHLPVGTISLGYA</sequence>
<dbReference type="STRING" id="454136.NIES2119_03110"/>
<evidence type="ECO:0000313" key="4">
    <source>
        <dbReference type="Proteomes" id="UP000185860"/>
    </source>
</evidence>
<dbReference type="InterPro" id="IPR004143">
    <property type="entry name" value="BPL_LPL_catalytic"/>
</dbReference>
<proteinExistence type="predicted"/>
<evidence type="ECO:0000256" key="1">
    <source>
        <dbReference type="ARBA" id="ARBA00022598"/>
    </source>
</evidence>
<dbReference type="SUPFAM" id="SSF55681">
    <property type="entry name" value="Class II aaRS and biotin synthetases"/>
    <property type="match status" value="1"/>
</dbReference>
<evidence type="ECO:0000313" key="3">
    <source>
        <dbReference type="EMBL" id="OKH40220.1"/>
    </source>
</evidence>
<dbReference type="Pfam" id="PF03099">
    <property type="entry name" value="BPL_LplA_LipB"/>
    <property type="match status" value="1"/>
</dbReference>
<dbReference type="NCBIfam" id="TIGR00121">
    <property type="entry name" value="birA_ligase"/>
    <property type="match status" value="1"/>
</dbReference>
<dbReference type="GO" id="GO:0004077">
    <property type="term" value="F:biotin--[biotin carboxyl-carrier protein] ligase activity"/>
    <property type="evidence" value="ECO:0007669"/>
    <property type="project" value="InterPro"/>
</dbReference>
<dbReference type="InterPro" id="IPR004408">
    <property type="entry name" value="Biotin_CoA_COase_ligase"/>
</dbReference>
<name>A0A1U7IS78_9CYAN</name>
<keyword evidence="1 3" id="KW-0436">Ligase</keyword>
<organism evidence="3 4">
    <name type="scientific">[Phormidium ambiguum] IAM M-71</name>
    <dbReference type="NCBI Taxonomy" id="454136"/>
    <lineage>
        <taxon>Bacteria</taxon>
        <taxon>Bacillati</taxon>
        <taxon>Cyanobacteriota</taxon>
        <taxon>Cyanophyceae</taxon>
        <taxon>Oscillatoriophycideae</taxon>
        <taxon>Aerosakkonematales</taxon>
        <taxon>Aerosakkonemataceae</taxon>
        <taxon>Floridanema</taxon>
    </lineage>
</organism>
<dbReference type="PROSITE" id="PS51733">
    <property type="entry name" value="BPL_LPL_CATALYTIC"/>
    <property type="match status" value="1"/>
</dbReference>
<dbReference type="OrthoDB" id="9807064at2"/>
<comment type="caution">
    <text evidence="3">The sequence shown here is derived from an EMBL/GenBank/DDBJ whole genome shotgun (WGS) entry which is preliminary data.</text>
</comment>
<dbReference type="EMBL" id="MRCE01000003">
    <property type="protein sequence ID" value="OKH40220.1"/>
    <property type="molecule type" value="Genomic_DNA"/>
</dbReference>
<dbReference type="GO" id="GO:0005737">
    <property type="term" value="C:cytoplasm"/>
    <property type="evidence" value="ECO:0007669"/>
    <property type="project" value="TreeGrafter"/>
</dbReference>
<dbReference type="InterPro" id="IPR045864">
    <property type="entry name" value="aa-tRNA-synth_II/BPL/LPL"/>
</dbReference>
<dbReference type="CDD" id="cd16442">
    <property type="entry name" value="BPL"/>
    <property type="match status" value="1"/>
</dbReference>
<feature type="domain" description="BPL/LPL catalytic" evidence="2">
    <location>
        <begin position="39"/>
        <end position="220"/>
    </location>
</feature>
<gene>
    <name evidence="3" type="ORF">NIES2119_03110</name>
</gene>
<dbReference type="Gene3D" id="3.30.930.10">
    <property type="entry name" value="Bira Bifunctional Protein, Domain 2"/>
    <property type="match status" value="1"/>
</dbReference>
<dbReference type="AlphaFoldDB" id="A0A1U7IS78"/>
<evidence type="ECO:0000259" key="2">
    <source>
        <dbReference type="PROSITE" id="PS51733"/>
    </source>
</evidence>
<dbReference type="PANTHER" id="PTHR12835">
    <property type="entry name" value="BIOTIN PROTEIN LIGASE"/>
    <property type="match status" value="1"/>
</dbReference>